<sequence>MSKITKFKNKLQSTSNALQAEMSTAQAVIEEKYLDTKNTVQSTVEAVNGVAVKTVGAIVGVVDVAVSLGIVFAAFTAPVPAAIGGAIILLGTHKIGSTFDEVDAIKSKNRSERELGKAVKLLKKYGSIPKTAIVETDFLSVTIHAETNTVSGVVKQGKHSGKYLSDLSDDELSSLIEHAPSSDTQEILEAYCKYLSTQLN</sequence>
<accession>A0A0C1W9T6</accession>
<dbReference type="PATRIC" id="fig|1229493.5.peg.915"/>
<gene>
    <name evidence="1" type="ORF">H735_09155</name>
</gene>
<dbReference type="Proteomes" id="UP000031586">
    <property type="component" value="Unassembled WGS sequence"/>
</dbReference>
<protein>
    <submittedName>
        <fullName evidence="1">Uncharacterized protein</fullName>
    </submittedName>
</protein>
<dbReference type="RefSeq" id="WP_020194274.1">
    <property type="nucleotide sequence ID" value="NZ_BAOH01000005.1"/>
</dbReference>
<reference evidence="1 2" key="1">
    <citation type="submission" date="2014-07" db="EMBL/GenBank/DDBJ databases">
        <title>Unique and conserved regions in Vibrio harveyi and related species in comparison with the shrimp pathogen Vibrio harveyi CAIM 1792.</title>
        <authorList>
            <person name="Espinoza-Valles I."/>
            <person name="Vora G."/>
            <person name="Leekitcharoenphon P."/>
            <person name="Ussery D."/>
            <person name="Hoj L."/>
            <person name="Gomez-Gil B."/>
        </authorList>
    </citation>
    <scope>NUCLEOTIDE SEQUENCE [LARGE SCALE GENOMIC DNA]</scope>
    <source>
        <strain evidence="2">CAIM 1854 / LMG 25443</strain>
    </source>
</reference>
<dbReference type="EMBL" id="JPRD01000015">
    <property type="protein sequence ID" value="KIF53102.1"/>
    <property type="molecule type" value="Genomic_DNA"/>
</dbReference>
<organism evidence="1 2">
    <name type="scientific">Vibrio owensii CAIM 1854 = LMG 25443</name>
    <dbReference type="NCBI Taxonomy" id="1229493"/>
    <lineage>
        <taxon>Bacteria</taxon>
        <taxon>Pseudomonadati</taxon>
        <taxon>Pseudomonadota</taxon>
        <taxon>Gammaproteobacteria</taxon>
        <taxon>Vibrionales</taxon>
        <taxon>Vibrionaceae</taxon>
        <taxon>Vibrio</taxon>
    </lineage>
</organism>
<proteinExistence type="predicted"/>
<dbReference type="AlphaFoldDB" id="A0A0C1W9T6"/>
<evidence type="ECO:0000313" key="2">
    <source>
        <dbReference type="Proteomes" id="UP000031586"/>
    </source>
</evidence>
<comment type="caution">
    <text evidence="1">The sequence shown here is derived from an EMBL/GenBank/DDBJ whole genome shotgun (WGS) entry which is preliminary data.</text>
</comment>
<evidence type="ECO:0000313" key="1">
    <source>
        <dbReference type="EMBL" id="KIF53102.1"/>
    </source>
</evidence>
<name>A0A0C1W9T6_9VIBR</name>